<dbReference type="EMBL" id="JBHTJM010000003">
    <property type="protein sequence ID" value="MFD0963055.1"/>
    <property type="molecule type" value="Genomic_DNA"/>
</dbReference>
<proteinExistence type="predicted"/>
<gene>
    <name evidence="1" type="ORF">ACFQ1O_03440</name>
</gene>
<dbReference type="PROSITE" id="PS51257">
    <property type="entry name" value="PROKAR_LIPOPROTEIN"/>
    <property type="match status" value="1"/>
</dbReference>
<dbReference type="RefSeq" id="WP_377713370.1">
    <property type="nucleotide sequence ID" value="NZ_JBHTJM010000003.1"/>
</dbReference>
<evidence type="ECO:0000313" key="2">
    <source>
        <dbReference type="Proteomes" id="UP001596997"/>
    </source>
</evidence>
<protein>
    <recommendedName>
        <fullName evidence="3">Lipoprotein</fullName>
    </recommendedName>
</protein>
<dbReference type="Proteomes" id="UP001596997">
    <property type="component" value="Unassembled WGS sequence"/>
</dbReference>
<keyword evidence="2" id="KW-1185">Reference proteome</keyword>
<comment type="caution">
    <text evidence="1">The sequence shown here is derived from an EMBL/GenBank/DDBJ whole genome shotgun (WGS) entry which is preliminary data.</text>
</comment>
<evidence type="ECO:0008006" key="3">
    <source>
        <dbReference type="Google" id="ProtNLM"/>
    </source>
</evidence>
<organism evidence="1 2">
    <name type="scientific">Pseudofulvibacter geojedonensis</name>
    <dbReference type="NCBI Taxonomy" id="1123758"/>
    <lineage>
        <taxon>Bacteria</taxon>
        <taxon>Pseudomonadati</taxon>
        <taxon>Bacteroidota</taxon>
        <taxon>Flavobacteriia</taxon>
        <taxon>Flavobacteriales</taxon>
        <taxon>Flavobacteriaceae</taxon>
        <taxon>Pseudofulvibacter</taxon>
    </lineage>
</organism>
<sequence>MKKIFSTICVLFLLTSCSKEIKESTLLKEIPESFFSIGNKYNNISISQERLPNTEFSKFYLKNNSDTYSKYFNVTLNFKKGDSITFEGSDIDKNELIPVVLDFIDFAAEGKTTMLHLNFDENKTLKDYIEYKQLVDKMTNESITINPKVFIYDLKALPDCDCSL</sequence>
<name>A0ABW3HZQ2_9FLAO</name>
<reference evidence="2" key="1">
    <citation type="journal article" date="2019" name="Int. J. Syst. Evol. Microbiol.">
        <title>The Global Catalogue of Microorganisms (GCM) 10K type strain sequencing project: providing services to taxonomists for standard genome sequencing and annotation.</title>
        <authorList>
            <consortium name="The Broad Institute Genomics Platform"/>
            <consortium name="The Broad Institute Genome Sequencing Center for Infectious Disease"/>
            <person name="Wu L."/>
            <person name="Ma J."/>
        </authorList>
    </citation>
    <scope>NUCLEOTIDE SEQUENCE [LARGE SCALE GENOMIC DNA]</scope>
    <source>
        <strain evidence="2">CCUG 62114</strain>
    </source>
</reference>
<accession>A0ABW3HZQ2</accession>
<evidence type="ECO:0000313" key="1">
    <source>
        <dbReference type="EMBL" id="MFD0963055.1"/>
    </source>
</evidence>